<reference evidence="2" key="1">
    <citation type="journal article" date="2016" name="Front. Microbiol.">
        <title>Genome Sequence of the Piezophilic, Mesophilic Sulfate-Reducing Bacterium Desulfovibrio indicus J2T.</title>
        <authorList>
            <person name="Cao J."/>
            <person name="Maignien L."/>
            <person name="Shao Z."/>
            <person name="Alain K."/>
            <person name="Jebbar M."/>
        </authorList>
    </citation>
    <scope>NUCLEOTIDE SEQUENCE</scope>
    <source>
        <strain evidence="2">DSM 21893</strain>
    </source>
</reference>
<dbReference type="CDD" id="cd00093">
    <property type="entry name" value="HTH_XRE"/>
    <property type="match status" value="1"/>
</dbReference>
<reference evidence="2" key="2">
    <citation type="submission" date="2021-08" db="EMBL/GenBank/DDBJ databases">
        <authorList>
            <person name="Tani A."/>
            <person name="Ola A."/>
            <person name="Ogura Y."/>
            <person name="Katsura K."/>
            <person name="Hayashi T."/>
        </authorList>
    </citation>
    <scope>NUCLEOTIDE SEQUENCE</scope>
    <source>
        <strain evidence="2">DSM 21893</strain>
    </source>
</reference>
<evidence type="ECO:0000313" key="2">
    <source>
        <dbReference type="EMBL" id="GJD38489.1"/>
    </source>
</evidence>
<proteinExistence type="predicted"/>
<sequence length="129" mass="13620">MTIVRTQTPSGESIVIMPEAEFERLAALAEDASDLQTLVTSQTRLASGEDELLNEADLDALRHAPSPLAFWRARRGLSTTELAARGGISHADLTAIEDGTGTSDIVVLRSLADALGVDLEDLVPAAPVI</sequence>
<dbReference type="SUPFAM" id="SSF47413">
    <property type="entry name" value="lambda repressor-like DNA-binding domains"/>
    <property type="match status" value="1"/>
</dbReference>
<name>A0AAV4Z4M8_9HYPH</name>
<protein>
    <recommendedName>
        <fullName evidence="1">HTH cro/C1-type domain-containing protein</fullName>
    </recommendedName>
</protein>
<comment type="caution">
    <text evidence="2">The sequence shown here is derived from an EMBL/GenBank/DDBJ whole genome shotgun (WGS) entry which is preliminary data.</text>
</comment>
<dbReference type="InterPro" id="IPR001387">
    <property type="entry name" value="Cro/C1-type_HTH"/>
</dbReference>
<organism evidence="2 3">
    <name type="scientific">Methylobacterium bullatum</name>
    <dbReference type="NCBI Taxonomy" id="570505"/>
    <lineage>
        <taxon>Bacteria</taxon>
        <taxon>Pseudomonadati</taxon>
        <taxon>Pseudomonadota</taxon>
        <taxon>Alphaproteobacteria</taxon>
        <taxon>Hyphomicrobiales</taxon>
        <taxon>Methylobacteriaceae</taxon>
        <taxon>Methylobacterium</taxon>
    </lineage>
</organism>
<dbReference type="Pfam" id="PF13560">
    <property type="entry name" value="HTH_31"/>
    <property type="match status" value="1"/>
</dbReference>
<dbReference type="AlphaFoldDB" id="A0AAV4Z4M8"/>
<dbReference type="RefSeq" id="WP_192216388.1">
    <property type="nucleotide sequence ID" value="NZ_BPQF01000006.1"/>
</dbReference>
<dbReference type="GO" id="GO:0003677">
    <property type="term" value="F:DNA binding"/>
    <property type="evidence" value="ECO:0007669"/>
    <property type="project" value="InterPro"/>
</dbReference>
<keyword evidence="3" id="KW-1185">Reference proteome</keyword>
<dbReference type="Proteomes" id="UP001055307">
    <property type="component" value="Unassembled WGS sequence"/>
</dbReference>
<dbReference type="InterPro" id="IPR010982">
    <property type="entry name" value="Lambda_DNA-bd_dom_sf"/>
</dbReference>
<feature type="domain" description="HTH cro/C1-type" evidence="1">
    <location>
        <begin position="68"/>
        <end position="122"/>
    </location>
</feature>
<gene>
    <name evidence="2" type="ORF">OICFNHDK_0934</name>
</gene>
<dbReference type="Gene3D" id="1.10.260.40">
    <property type="entry name" value="lambda repressor-like DNA-binding domains"/>
    <property type="match status" value="1"/>
</dbReference>
<dbReference type="PROSITE" id="PS50943">
    <property type="entry name" value="HTH_CROC1"/>
    <property type="match status" value="1"/>
</dbReference>
<accession>A0AAV4Z4M8</accession>
<dbReference type="EMBL" id="BPQF01000006">
    <property type="protein sequence ID" value="GJD38489.1"/>
    <property type="molecule type" value="Genomic_DNA"/>
</dbReference>
<evidence type="ECO:0000259" key="1">
    <source>
        <dbReference type="PROSITE" id="PS50943"/>
    </source>
</evidence>
<evidence type="ECO:0000313" key="3">
    <source>
        <dbReference type="Proteomes" id="UP001055307"/>
    </source>
</evidence>
<dbReference type="SMART" id="SM00530">
    <property type="entry name" value="HTH_XRE"/>
    <property type="match status" value="1"/>
</dbReference>